<gene>
    <name evidence="3" type="ORF">PLXY2_LOCUS9486</name>
</gene>
<reference evidence="3" key="1">
    <citation type="submission" date="2020-11" db="EMBL/GenBank/DDBJ databases">
        <authorList>
            <person name="Whiteford S."/>
        </authorList>
    </citation>
    <scope>NUCLEOTIDE SEQUENCE</scope>
</reference>
<keyword evidence="4" id="KW-1185">Reference proteome</keyword>
<evidence type="ECO:0000313" key="4">
    <source>
        <dbReference type="Proteomes" id="UP000653454"/>
    </source>
</evidence>
<comment type="caution">
    <text evidence="3">The sequence shown here is derived from an EMBL/GenBank/DDBJ whole genome shotgun (WGS) entry which is preliminary data.</text>
</comment>
<evidence type="ECO:0000259" key="2">
    <source>
        <dbReference type="SMART" id="SM00703"/>
    </source>
</evidence>
<sequence>MDLFHVKIFLCLIFWSNFVKCTIELESFGSPSAFDENLYKEVLDTNKCKKELDFLADPINILRKLKFLDAGIKIPRGITSFNLVDLGNYFQCLDIGEDFEDRTIDGKYCMISVPLRQGNLQWPDAIDSVTLSNNPFGLLFSNNTVLDFENNESNIRNVKTLEKSLHNLLGVEVNENGRVSTGSVLASLSLKLAACIPKTCTTKEALDSFYGNAVSAGLEYTEDFCRLPNDKPYVTADYVAW</sequence>
<dbReference type="SMART" id="SM00703">
    <property type="entry name" value="NRF"/>
    <property type="match status" value="1"/>
</dbReference>
<dbReference type="InterPro" id="IPR006621">
    <property type="entry name" value="Nose-resist-to-fluoxetine_N"/>
</dbReference>
<dbReference type="Pfam" id="PF20146">
    <property type="entry name" value="NRF"/>
    <property type="match status" value="1"/>
</dbReference>
<keyword evidence="1" id="KW-0732">Signal</keyword>
<feature type="domain" description="Nose resistant-to-fluoxetine protein N-terminal" evidence="2">
    <location>
        <begin position="45"/>
        <end position="227"/>
    </location>
</feature>
<evidence type="ECO:0000256" key="1">
    <source>
        <dbReference type="SAM" id="SignalP"/>
    </source>
</evidence>
<evidence type="ECO:0000313" key="3">
    <source>
        <dbReference type="EMBL" id="CAG9129187.1"/>
    </source>
</evidence>
<dbReference type="EMBL" id="CAJHNJ030000037">
    <property type="protein sequence ID" value="CAG9129187.1"/>
    <property type="molecule type" value="Genomic_DNA"/>
</dbReference>
<protein>
    <submittedName>
        <fullName evidence="3">(diamondback moth) hypothetical protein</fullName>
    </submittedName>
</protein>
<accession>A0A8S4FLD8</accession>
<dbReference type="AlphaFoldDB" id="A0A8S4FLD8"/>
<feature type="chain" id="PRO_5035797415" evidence="1">
    <location>
        <begin position="22"/>
        <end position="241"/>
    </location>
</feature>
<organism evidence="3 4">
    <name type="scientific">Plutella xylostella</name>
    <name type="common">Diamondback moth</name>
    <name type="synonym">Plutella maculipennis</name>
    <dbReference type="NCBI Taxonomy" id="51655"/>
    <lineage>
        <taxon>Eukaryota</taxon>
        <taxon>Metazoa</taxon>
        <taxon>Ecdysozoa</taxon>
        <taxon>Arthropoda</taxon>
        <taxon>Hexapoda</taxon>
        <taxon>Insecta</taxon>
        <taxon>Pterygota</taxon>
        <taxon>Neoptera</taxon>
        <taxon>Endopterygota</taxon>
        <taxon>Lepidoptera</taxon>
        <taxon>Glossata</taxon>
        <taxon>Ditrysia</taxon>
        <taxon>Yponomeutoidea</taxon>
        <taxon>Plutellidae</taxon>
        <taxon>Plutella</taxon>
    </lineage>
</organism>
<proteinExistence type="predicted"/>
<dbReference type="Proteomes" id="UP000653454">
    <property type="component" value="Unassembled WGS sequence"/>
</dbReference>
<feature type="signal peptide" evidence="1">
    <location>
        <begin position="1"/>
        <end position="21"/>
    </location>
</feature>
<name>A0A8S4FLD8_PLUXY</name>